<dbReference type="InterPro" id="IPR039261">
    <property type="entry name" value="FNR_nucleotide-bd"/>
</dbReference>
<evidence type="ECO:0000256" key="4">
    <source>
        <dbReference type="ARBA" id="ARBA00022989"/>
    </source>
</evidence>
<feature type="compositionally biased region" description="Low complexity" evidence="8">
    <location>
        <begin position="482"/>
        <end position="492"/>
    </location>
</feature>
<evidence type="ECO:0000256" key="6">
    <source>
        <dbReference type="ARBA" id="ARBA00023065"/>
    </source>
</evidence>
<keyword evidence="2 9" id="KW-0812">Transmembrane</keyword>
<keyword evidence="7 9" id="KW-0472">Membrane</keyword>
<evidence type="ECO:0000256" key="5">
    <source>
        <dbReference type="ARBA" id="ARBA00023002"/>
    </source>
</evidence>
<evidence type="ECO:0000256" key="9">
    <source>
        <dbReference type="SAM" id="Phobius"/>
    </source>
</evidence>
<evidence type="ECO:0000313" key="12">
    <source>
        <dbReference type="EMBL" id="KAK5094737.1"/>
    </source>
</evidence>
<keyword evidence="6" id="KW-0813">Transport</keyword>
<evidence type="ECO:0000256" key="2">
    <source>
        <dbReference type="ARBA" id="ARBA00022692"/>
    </source>
</evidence>
<proteinExistence type="predicted"/>
<comment type="subcellular location">
    <subcellularLocation>
        <location evidence="1">Membrane</location>
        <topology evidence="1">Multi-pass membrane protein</topology>
    </subcellularLocation>
</comment>
<dbReference type="PANTHER" id="PTHR11972">
    <property type="entry name" value="NADPH OXIDASE"/>
    <property type="match status" value="1"/>
</dbReference>
<dbReference type="InterPro" id="IPR002048">
    <property type="entry name" value="EF_hand_dom"/>
</dbReference>
<name>A0ABR0KFC9_9EURO</name>
<protein>
    <submittedName>
        <fullName evidence="12">Uncharacterized protein</fullName>
    </submittedName>
</protein>
<dbReference type="InterPro" id="IPR013121">
    <property type="entry name" value="Fe_red_NAD-bd_6"/>
</dbReference>
<evidence type="ECO:0000256" key="7">
    <source>
        <dbReference type="ARBA" id="ARBA00023136"/>
    </source>
</evidence>
<dbReference type="Gene3D" id="2.40.30.10">
    <property type="entry name" value="Translation factors"/>
    <property type="match status" value="1"/>
</dbReference>
<evidence type="ECO:0000256" key="3">
    <source>
        <dbReference type="ARBA" id="ARBA00022982"/>
    </source>
</evidence>
<sequence length="706" mass="81107">MADIQFLTQQEINDFVTQLDKDNDGCVSYTELEQKLDQVYKQLQPEAKAHNFHHSSRKNDQRHEFLRTMLGTEKDKIPAEDFKKVVRTWQIPSMEQEKQTEKDELEYLNSITWARKLRAMWEVEGPEYCFIAFVVSAQIALGVWQCVKYAEPQYQAAFGWGVAFAKFSAGALWPTIFFLLLSMSRWFQTFMRKSYYISRFVNSDKSQSFHIYISICAICLATLHAIGHLSGTFNYGSRPNRQDAVAALLGSDAVPRPYVAYVRSLPGWSGLTALGILYTIGLLSMPYIRAKSYEIFQLGHLLMFPFIGLIMAHGTLGLLQFPMMGILLAFPTLLIVMERVIRVSSTFYKIPAKLEVLDEETVMITCTIPSRRIWNYEAGQYVFLCGPQLSYFQWHPFTISTCTGREMQLHIKTDGNWTSKLRDLDLKHVAIDGPFGAPAQRFYDFDQTMIVGAGIGVTPFSGILNDLQVREDNEWTRRRDSTTSNESNDNESQITRVARRSHQPSMTEKRTAPITPTVSDNSNTTPAPASNAEKHAIPQRSSLDLTLYRRTDFHWIVRDKNHLLWFSDLLNKLSDSQNSTQHSPNLDIRIHPHLTKKFKNPPVSLHIYRCLLEKHRNEAQPISPLTGLIVPTHFGRPDFPKIMDQHYEEMLALFERDKQRRRRVGVFFCGAPVIGAQLADLCRQMTLRGREDGSEIEYHFQIEVFG</sequence>
<feature type="transmembrane region" description="Helical" evidence="9">
    <location>
        <begin position="208"/>
        <end position="227"/>
    </location>
</feature>
<keyword evidence="5" id="KW-0560">Oxidoreductase</keyword>
<feature type="domain" description="FAD-binding FR-type" evidence="11">
    <location>
        <begin position="329"/>
        <end position="441"/>
    </location>
</feature>
<dbReference type="SUPFAM" id="SSF52343">
    <property type="entry name" value="Ferredoxin reductase-like, C-terminal NADP-linked domain"/>
    <property type="match status" value="1"/>
</dbReference>
<gene>
    <name evidence="12" type="ORF">LTR24_003437</name>
</gene>
<dbReference type="InterPro" id="IPR017938">
    <property type="entry name" value="Riboflavin_synthase-like_b-brl"/>
</dbReference>
<feature type="transmembrane region" description="Helical" evidence="9">
    <location>
        <begin position="164"/>
        <end position="187"/>
    </location>
</feature>
<keyword evidence="6" id="KW-0406">Ion transport</keyword>
<comment type="caution">
    <text evidence="12">The sequence shown here is derived from an EMBL/GenBank/DDBJ whole genome shotgun (WGS) entry which is preliminary data.</text>
</comment>
<feature type="transmembrane region" description="Helical" evidence="9">
    <location>
        <begin position="125"/>
        <end position="144"/>
    </location>
</feature>
<dbReference type="Proteomes" id="UP001345013">
    <property type="component" value="Unassembled WGS sequence"/>
</dbReference>
<dbReference type="Pfam" id="PF08030">
    <property type="entry name" value="NAD_binding_6"/>
    <property type="match status" value="1"/>
</dbReference>
<evidence type="ECO:0000259" key="10">
    <source>
        <dbReference type="PROSITE" id="PS50222"/>
    </source>
</evidence>
<organism evidence="12 13">
    <name type="scientific">Lithohypha guttulata</name>
    <dbReference type="NCBI Taxonomy" id="1690604"/>
    <lineage>
        <taxon>Eukaryota</taxon>
        <taxon>Fungi</taxon>
        <taxon>Dikarya</taxon>
        <taxon>Ascomycota</taxon>
        <taxon>Pezizomycotina</taxon>
        <taxon>Eurotiomycetes</taxon>
        <taxon>Chaetothyriomycetidae</taxon>
        <taxon>Chaetothyriales</taxon>
        <taxon>Trichomeriaceae</taxon>
        <taxon>Lithohypha</taxon>
    </lineage>
</organism>
<dbReference type="EMBL" id="JAVRRG010000032">
    <property type="protein sequence ID" value="KAK5094737.1"/>
    <property type="molecule type" value="Genomic_DNA"/>
</dbReference>
<dbReference type="CDD" id="cd06186">
    <property type="entry name" value="NOX_Duox_like_FAD_NADP"/>
    <property type="match status" value="1"/>
</dbReference>
<dbReference type="PROSITE" id="PS50222">
    <property type="entry name" value="EF_HAND_2"/>
    <property type="match status" value="1"/>
</dbReference>
<dbReference type="PROSITE" id="PS51384">
    <property type="entry name" value="FAD_FR"/>
    <property type="match status" value="1"/>
</dbReference>
<dbReference type="Pfam" id="PF01794">
    <property type="entry name" value="Ferric_reduct"/>
    <property type="match status" value="1"/>
</dbReference>
<evidence type="ECO:0000313" key="13">
    <source>
        <dbReference type="Proteomes" id="UP001345013"/>
    </source>
</evidence>
<evidence type="ECO:0000256" key="8">
    <source>
        <dbReference type="SAM" id="MobiDB-lite"/>
    </source>
</evidence>
<dbReference type="InterPro" id="IPR013112">
    <property type="entry name" value="FAD-bd_8"/>
</dbReference>
<dbReference type="Gene3D" id="1.10.238.10">
    <property type="entry name" value="EF-hand"/>
    <property type="match status" value="1"/>
</dbReference>
<accession>A0ABR0KFC9</accession>
<dbReference type="PANTHER" id="PTHR11972:SF153">
    <property type="entry name" value="SUPEROXIDE-GENERATING NADPH OXIDASE HEAVY CHAIN SUBUNIT A"/>
    <property type="match status" value="1"/>
</dbReference>
<dbReference type="Pfam" id="PF08022">
    <property type="entry name" value="FAD_binding_8"/>
    <property type="match status" value="1"/>
</dbReference>
<keyword evidence="4 9" id="KW-1133">Transmembrane helix</keyword>
<feature type="domain" description="EF-hand" evidence="10">
    <location>
        <begin position="7"/>
        <end position="42"/>
    </location>
</feature>
<evidence type="ECO:0000259" key="11">
    <source>
        <dbReference type="PROSITE" id="PS51384"/>
    </source>
</evidence>
<feature type="region of interest" description="Disordered" evidence="8">
    <location>
        <begin position="473"/>
        <end position="537"/>
    </location>
</feature>
<dbReference type="Gene3D" id="3.40.50.80">
    <property type="entry name" value="Nucleotide-binding domain of ferredoxin-NADP reductase (FNR) module"/>
    <property type="match status" value="1"/>
</dbReference>
<dbReference type="InterPro" id="IPR018247">
    <property type="entry name" value="EF_Hand_1_Ca_BS"/>
</dbReference>
<feature type="transmembrane region" description="Helical" evidence="9">
    <location>
        <begin position="265"/>
        <end position="283"/>
    </location>
</feature>
<feature type="transmembrane region" description="Helical" evidence="9">
    <location>
        <begin position="295"/>
        <end position="312"/>
    </location>
</feature>
<dbReference type="PROSITE" id="PS00018">
    <property type="entry name" value="EF_HAND_1"/>
    <property type="match status" value="1"/>
</dbReference>
<reference evidence="12 13" key="1">
    <citation type="submission" date="2023-08" db="EMBL/GenBank/DDBJ databases">
        <title>Black Yeasts Isolated from many extreme environments.</title>
        <authorList>
            <person name="Coleine C."/>
            <person name="Stajich J.E."/>
            <person name="Selbmann L."/>
        </authorList>
    </citation>
    <scope>NUCLEOTIDE SEQUENCE [LARGE SCALE GENOMIC DNA]</scope>
    <source>
        <strain evidence="12 13">CCFEE 5885</strain>
    </source>
</reference>
<dbReference type="SUPFAM" id="SSF63380">
    <property type="entry name" value="Riboflavin synthase domain-like"/>
    <property type="match status" value="1"/>
</dbReference>
<dbReference type="InterPro" id="IPR013130">
    <property type="entry name" value="Fe3_Rdtase_TM_dom"/>
</dbReference>
<dbReference type="InterPro" id="IPR050369">
    <property type="entry name" value="RBOH/FRE"/>
</dbReference>
<feature type="compositionally biased region" description="Polar residues" evidence="8">
    <location>
        <begin position="514"/>
        <end position="528"/>
    </location>
</feature>
<keyword evidence="3" id="KW-0249">Electron transport</keyword>
<keyword evidence="13" id="KW-1185">Reference proteome</keyword>
<evidence type="ECO:0000256" key="1">
    <source>
        <dbReference type="ARBA" id="ARBA00004141"/>
    </source>
</evidence>
<dbReference type="InterPro" id="IPR017927">
    <property type="entry name" value="FAD-bd_FR_type"/>
</dbReference>